<feature type="compositionally biased region" description="Basic and acidic residues" evidence="1">
    <location>
        <begin position="601"/>
        <end position="613"/>
    </location>
</feature>
<dbReference type="EMBL" id="BAAFSV010000001">
    <property type="protein sequence ID" value="GAB1311608.1"/>
    <property type="molecule type" value="Genomic_DNA"/>
</dbReference>
<name>A0ABQ0G1H0_9PEZI</name>
<keyword evidence="3" id="KW-1185">Reference proteome</keyword>
<comment type="caution">
    <text evidence="2">The sequence shown here is derived from an EMBL/GenBank/DDBJ whole genome shotgun (WGS) entry which is preliminary data.</text>
</comment>
<evidence type="ECO:0000256" key="1">
    <source>
        <dbReference type="SAM" id="MobiDB-lite"/>
    </source>
</evidence>
<proteinExistence type="predicted"/>
<protein>
    <submittedName>
        <fullName evidence="2">Uncharacterized protein</fullName>
    </submittedName>
</protein>
<evidence type="ECO:0000313" key="2">
    <source>
        <dbReference type="EMBL" id="GAB1311608.1"/>
    </source>
</evidence>
<feature type="region of interest" description="Disordered" evidence="1">
    <location>
        <begin position="65"/>
        <end position="93"/>
    </location>
</feature>
<reference evidence="2 3" key="1">
    <citation type="submission" date="2024-09" db="EMBL/GenBank/DDBJ databases">
        <title>Itraconazole resistance in Madurella fahalii resulting from another homologue of gene encoding cytochrome P450 14-alpha sterol demethylase (CYP51).</title>
        <authorList>
            <person name="Yoshioka I."/>
            <person name="Fahal A.H."/>
            <person name="Kaneko S."/>
            <person name="Yaguchi T."/>
        </authorList>
    </citation>
    <scope>NUCLEOTIDE SEQUENCE [LARGE SCALE GENOMIC DNA]</scope>
    <source>
        <strain evidence="2 3">IFM 68171</strain>
    </source>
</reference>
<sequence>MPVHPIVSDFHRRRALGDSMPVTGKAGYCPEIQLGEDHPCMPSVPVFSASNDMWQHCCPDILEHHEWSPTGEPQRQQPAPSSTTSGATSQAELARLSSRPYSLRAADPSDFASVWEASVVPLLTELLQRHCSGDFTVDVHNFPEVSGESVPRVIYITLAAADSTPADAARQLEQTVRSELVRAVPERFSPLYVKFRRGNPQRSNHSTDRWWGDKDKGERDSICEPKNVTYRATPVIGMSIGPARVWDAAASLGGFVQVGSNVYAMSAFHAFEDSLQACHLQVDHPAKPDLHMIVPADPRARPYSIGNVTSWAQRGKLRPSLTFQGANLPERSTMVEMDWCLIGPVAEGKNFVSVPNFRMDRVVAVQSTAAVEGNTEVYAMARTSGYSLGFTSDAPGLQRISGHVRREWTVRQYSPFKHPKDSRASAPWQTLKQWVTSGMGVAGDSGAWLIRRSDNALMGLIWGRNHDSGDPLQRVRLTYFTPMVDILADVRERWQEEATLPTYSTRDLGRAVEIRHPRDAVGDDMSRAPWTVFSREAIQRNRQAEADLIQTHFVNEGVPASGAVLGRYHGIDAREDPSPLFSGPSTSHLQTPGRMESTADGADRHTTRSRSQDEGSMSTLLSQEKLLLGMELGANNNPSLPALSTSSSVRSSSSLVDETSEIASTGDGIRIASEGDGEENITDVVEEPIRSKACFSRGWPGVLRLGQLTA</sequence>
<accession>A0ABQ0G1H0</accession>
<dbReference type="RefSeq" id="XP_070913341.1">
    <property type="nucleotide sequence ID" value="XM_071057240.1"/>
</dbReference>
<dbReference type="GeneID" id="98172563"/>
<dbReference type="Proteomes" id="UP001628179">
    <property type="component" value="Unassembled WGS sequence"/>
</dbReference>
<organism evidence="2 3">
    <name type="scientific">Madurella fahalii</name>
    <dbReference type="NCBI Taxonomy" id="1157608"/>
    <lineage>
        <taxon>Eukaryota</taxon>
        <taxon>Fungi</taxon>
        <taxon>Dikarya</taxon>
        <taxon>Ascomycota</taxon>
        <taxon>Pezizomycotina</taxon>
        <taxon>Sordariomycetes</taxon>
        <taxon>Sordariomycetidae</taxon>
        <taxon>Sordariales</taxon>
        <taxon>Sordariales incertae sedis</taxon>
        <taxon>Madurella</taxon>
    </lineage>
</organism>
<feature type="region of interest" description="Disordered" evidence="1">
    <location>
        <begin position="575"/>
        <end position="618"/>
    </location>
</feature>
<feature type="compositionally biased region" description="Low complexity" evidence="1">
    <location>
        <begin position="77"/>
        <end position="91"/>
    </location>
</feature>
<feature type="region of interest" description="Disordered" evidence="1">
    <location>
        <begin position="199"/>
        <end position="218"/>
    </location>
</feature>
<gene>
    <name evidence="2" type="ORF">MFIFM68171_01818</name>
</gene>
<evidence type="ECO:0000313" key="3">
    <source>
        <dbReference type="Proteomes" id="UP001628179"/>
    </source>
</evidence>
<feature type="compositionally biased region" description="Basic and acidic residues" evidence="1">
    <location>
        <begin position="205"/>
        <end position="218"/>
    </location>
</feature>